<keyword evidence="1 5" id="KW-0597">Phosphoprotein</keyword>
<dbReference type="SMART" id="SM00448">
    <property type="entry name" value="REC"/>
    <property type="match status" value="1"/>
</dbReference>
<dbReference type="CDD" id="cd06170">
    <property type="entry name" value="LuxR_C_like"/>
    <property type="match status" value="1"/>
</dbReference>
<dbReference type="PRINTS" id="PR00038">
    <property type="entry name" value="HTHLUXR"/>
</dbReference>
<keyword evidence="2" id="KW-0805">Transcription regulation</keyword>
<dbReference type="InterPro" id="IPR039420">
    <property type="entry name" value="WalR-like"/>
</dbReference>
<evidence type="ECO:0000256" key="4">
    <source>
        <dbReference type="ARBA" id="ARBA00023163"/>
    </source>
</evidence>
<dbReference type="PANTHER" id="PTHR43214:SF24">
    <property type="entry name" value="TRANSCRIPTIONAL REGULATORY PROTEIN NARL-RELATED"/>
    <property type="match status" value="1"/>
</dbReference>
<dbReference type="PROSITE" id="PS50110">
    <property type="entry name" value="RESPONSE_REGULATORY"/>
    <property type="match status" value="1"/>
</dbReference>
<evidence type="ECO:0000256" key="1">
    <source>
        <dbReference type="ARBA" id="ARBA00022553"/>
    </source>
</evidence>
<dbReference type="Gene3D" id="3.40.50.2300">
    <property type="match status" value="1"/>
</dbReference>
<protein>
    <submittedName>
        <fullName evidence="8">DNA-binding response regulator</fullName>
    </submittedName>
</protein>
<dbReference type="Pfam" id="PF00072">
    <property type="entry name" value="Response_reg"/>
    <property type="match status" value="1"/>
</dbReference>
<feature type="modified residue" description="4-aspartylphosphate" evidence="5">
    <location>
        <position position="61"/>
    </location>
</feature>
<evidence type="ECO:0000259" key="7">
    <source>
        <dbReference type="PROSITE" id="PS50110"/>
    </source>
</evidence>
<dbReference type="Pfam" id="PF00196">
    <property type="entry name" value="GerE"/>
    <property type="match status" value="1"/>
</dbReference>
<evidence type="ECO:0000256" key="2">
    <source>
        <dbReference type="ARBA" id="ARBA00023015"/>
    </source>
</evidence>
<feature type="domain" description="HTH luxR-type" evidence="6">
    <location>
        <begin position="156"/>
        <end position="221"/>
    </location>
</feature>
<dbReference type="InterPro" id="IPR036388">
    <property type="entry name" value="WH-like_DNA-bd_sf"/>
</dbReference>
<dbReference type="GO" id="GO:0003677">
    <property type="term" value="F:DNA binding"/>
    <property type="evidence" value="ECO:0007669"/>
    <property type="project" value="UniProtKB-KW"/>
</dbReference>
<accession>A0ABQ2N0E4</accession>
<sequence length="227" mass="23959">MTQADISAPVRVLIVDDDPIVRRSLTRLVAHTGASVIGDAADGSLAIAAVREHRPELVLMDVSMPVIAGPAATEEILRLVPGTRVIAMTSLGTEEALTSMISAGAQGFLVKDRVFDEIEQAIDAVMAGEGFASPRATAQLIRRASAGSDDAERRDARERFAALSPREQEVARLVADGSTNPQIGDRLFVSTSTVKTHLEQIQAKLGVAGRTHIAILVDRAGHGPALS</sequence>
<dbReference type="EMBL" id="BMMQ01000004">
    <property type="protein sequence ID" value="GGO63245.1"/>
    <property type="molecule type" value="Genomic_DNA"/>
</dbReference>
<evidence type="ECO:0000256" key="3">
    <source>
        <dbReference type="ARBA" id="ARBA00023125"/>
    </source>
</evidence>
<comment type="caution">
    <text evidence="8">The sequence shown here is derived from an EMBL/GenBank/DDBJ whole genome shotgun (WGS) entry which is preliminary data.</text>
</comment>
<organism evidence="8 9">
    <name type="scientific">Microbacterium nanhaiense</name>
    <dbReference type="NCBI Taxonomy" id="1301026"/>
    <lineage>
        <taxon>Bacteria</taxon>
        <taxon>Bacillati</taxon>
        <taxon>Actinomycetota</taxon>
        <taxon>Actinomycetes</taxon>
        <taxon>Micrococcales</taxon>
        <taxon>Microbacteriaceae</taxon>
        <taxon>Microbacterium</taxon>
    </lineage>
</organism>
<dbReference type="Proteomes" id="UP000638043">
    <property type="component" value="Unassembled WGS sequence"/>
</dbReference>
<proteinExistence type="predicted"/>
<evidence type="ECO:0000313" key="8">
    <source>
        <dbReference type="EMBL" id="GGO63245.1"/>
    </source>
</evidence>
<evidence type="ECO:0000313" key="9">
    <source>
        <dbReference type="Proteomes" id="UP000638043"/>
    </source>
</evidence>
<dbReference type="SUPFAM" id="SSF52172">
    <property type="entry name" value="CheY-like"/>
    <property type="match status" value="1"/>
</dbReference>
<evidence type="ECO:0000256" key="5">
    <source>
        <dbReference type="PROSITE-ProRule" id="PRU00169"/>
    </source>
</evidence>
<dbReference type="InterPro" id="IPR011006">
    <property type="entry name" value="CheY-like_superfamily"/>
</dbReference>
<feature type="domain" description="Response regulatory" evidence="7">
    <location>
        <begin position="11"/>
        <end position="126"/>
    </location>
</feature>
<dbReference type="PROSITE" id="PS50043">
    <property type="entry name" value="HTH_LUXR_2"/>
    <property type="match status" value="1"/>
</dbReference>
<keyword evidence="3 8" id="KW-0238">DNA-binding</keyword>
<dbReference type="RefSeq" id="WP_188700824.1">
    <property type="nucleotide sequence ID" value="NZ_BMMQ01000004.1"/>
</dbReference>
<name>A0ABQ2N0E4_9MICO</name>
<evidence type="ECO:0000259" key="6">
    <source>
        <dbReference type="PROSITE" id="PS50043"/>
    </source>
</evidence>
<reference evidence="9" key="1">
    <citation type="journal article" date="2019" name="Int. J. Syst. Evol. Microbiol.">
        <title>The Global Catalogue of Microorganisms (GCM) 10K type strain sequencing project: providing services to taxonomists for standard genome sequencing and annotation.</title>
        <authorList>
            <consortium name="The Broad Institute Genomics Platform"/>
            <consortium name="The Broad Institute Genome Sequencing Center for Infectious Disease"/>
            <person name="Wu L."/>
            <person name="Ma J."/>
        </authorList>
    </citation>
    <scope>NUCLEOTIDE SEQUENCE [LARGE SCALE GENOMIC DNA]</scope>
    <source>
        <strain evidence="9">CGMCC 4.7181</strain>
    </source>
</reference>
<keyword evidence="9" id="KW-1185">Reference proteome</keyword>
<dbReference type="InterPro" id="IPR058245">
    <property type="entry name" value="NreC/VraR/RcsB-like_REC"/>
</dbReference>
<dbReference type="PANTHER" id="PTHR43214">
    <property type="entry name" value="TWO-COMPONENT RESPONSE REGULATOR"/>
    <property type="match status" value="1"/>
</dbReference>
<dbReference type="CDD" id="cd17535">
    <property type="entry name" value="REC_NarL-like"/>
    <property type="match status" value="1"/>
</dbReference>
<keyword evidence="4" id="KW-0804">Transcription</keyword>
<dbReference type="Gene3D" id="1.10.10.10">
    <property type="entry name" value="Winged helix-like DNA-binding domain superfamily/Winged helix DNA-binding domain"/>
    <property type="match status" value="1"/>
</dbReference>
<dbReference type="InterPro" id="IPR000792">
    <property type="entry name" value="Tscrpt_reg_LuxR_C"/>
</dbReference>
<gene>
    <name evidence="8" type="ORF">GCM10010910_15290</name>
</gene>
<dbReference type="SMART" id="SM00421">
    <property type="entry name" value="HTH_LUXR"/>
    <property type="match status" value="1"/>
</dbReference>
<dbReference type="InterPro" id="IPR001789">
    <property type="entry name" value="Sig_transdc_resp-reg_receiver"/>
</dbReference>